<dbReference type="Pfam" id="PF13302">
    <property type="entry name" value="Acetyltransf_3"/>
    <property type="match status" value="1"/>
</dbReference>
<dbReference type="InterPro" id="IPR016181">
    <property type="entry name" value="Acyl_CoA_acyltransferase"/>
</dbReference>
<evidence type="ECO:0000313" key="3">
    <source>
        <dbReference type="Proteomes" id="UP000307430"/>
    </source>
</evidence>
<comment type="caution">
    <text evidence="2">The sequence shown here is derived from an EMBL/GenBank/DDBJ whole genome shotgun (WGS) entry which is preliminary data.</text>
</comment>
<accession>A0A5R9LDW7</accession>
<dbReference type="PANTHER" id="PTHR43792">
    <property type="entry name" value="GNAT FAMILY, PUTATIVE (AFU_ORTHOLOGUE AFUA_3G00765)-RELATED-RELATED"/>
    <property type="match status" value="1"/>
</dbReference>
<evidence type="ECO:0000259" key="1">
    <source>
        <dbReference type="PROSITE" id="PS51186"/>
    </source>
</evidence>
<feature type="domain" description="N-acetyltransferase" evidence="1">
    <location>
        <begin position="9"/>
        <end position="173"/>
    </location>
</feature>
<dbReference type="AlphaFoldDB" id="A0A5R9LDW7"/>
<gene>
    <name evidence="2" type="ORF">FE839_18780</name>
</gene>
<dbReference type="Proteomes" id="UP000307430">
    <property type="component" value="Unassembled WGS sequence"/>
</dbReference>
<dbReference type="RefSeq" id="WP_138362290.1">
    <property type="nucleotide sequence ID" value="NZ_JBCIVH010000013.1"/>
</dbReference>
<name>A0A5R9LDW7_9ENTR</name>
<protein>
    <submittedName>
        <fullName evidence="2">GNAT family N-acetyltransferase</fullName>
    </submittedName>
</protein>
<dbReference type="InterPro" id="IPR051531">
    <property type="entry name" value="N-acetyltransferase"/>
</dbReference>
<evidence type="ECO:0000313" key="2">
    <source>
        <dbReference type="EMBL" id="TLV11623.1"/>
    </source>
</evidence>
<proteinExistence type="predicted"/>
<keyword evidence="3" id="KW-1185">Reference proteome</keyword>
<organism evidence="2 3">
    <name type="scientific">Klebsiella indica</name>
    <dbReference type="NCBI Taxonomy" id="2582917"/>
    <lineage>
        <taxon>Bacteria</taxon>
        <taxon>Pseudomonadati</taxon>
        <taxon>Pseudomonadota</taxon>
        <taxon>Gammaproteobacteria</taxon>
        <taxon>Enterobacterales</taxon>
        <taxon>Enterobacteriaceae</taxon>
        <taxon>Klebsiella/Raoultella group</taxon>
        <taxon>Klebsiella</taxon>
    </lineage>
</organism>
<dbReference type="EMBL" id="VCHQ01000026">
    <property type="protein sequence ID" value="TLV11623.1"/>
    <property type="molecule type" value="Genomic_DNA"/>
</dbReference>
<dbReference type="SUPFAM" id="SSF55729">
    <property type="entry name" value="Acyl-CoA N-acyltransferases (Nat)"/>
    <property type="match status" value="1"/>
</dbReference>
<sequence length="180" mass="20884">MHEISSSTLDYRCLEPTDWPFFLALNQDRDVMQFISDSRTEDEIRVQSFEQRLQAWHKGSEHWLCMIISQKGSEVPIGVTGFIERGDGIAEVGFILAAEFHGKGFGSESLRDIARFAFDTHQYRKLTATVTSGNEASRRTLLKIGFQQEGTLRQNYFLHDCWQDDWVFGLLREEFKYCSK</sequence>
<dbReference type="Gene3D" id="3.40.630.30">
    <property type="match status" value="1"/>
</dbReference>
<dbReference type="PANTHER" id="PTHR43792:SF1">
    <property type="entry name" value="N-ACETYLTRANSFERASE DOMAIN-CONTAINING PROTEIN"/>
    <property type="match status" value="1"/>
</dbReference>
<dbReference type="GO" id="GO:0016747">
    <property type="term" value="F:acyltransferase activity, transferring groups other than amino-acyl groups"/>
    <property type="evidence" value="ECO:0007669"/>
    <property type="project" value="InterPro"/>
</dbReference>
<dbReference type="InterPro" id="IPR000182">
    <property type="entry name" value="GNAT_dom"/>
</dbReference>
<keyword evidence="2" id="KW-0808">Transferase</keyword>
<reference evidence="2 3" key="1">
    <citation type="submission" date="2019-05" db="EMBL/GenBank/DDBJ databases">
        <title>Genome sequence of Klebsiella sp strain TOUT106.</title>
        <authorList>
            <person name="Rahi P."/>
            <person name="Chaudhari D."/>
        </authorList>
    </citation>
    <scope>NUCLEOTIDE SEQUENCE [LARGE SCALE GENOMIC DNA]</scope>
    <source>
        <strain evidence="2 3">TOUT106</strain>
    </source>
</reference>
<dbReference type="PROSITE" id="PS51186">
    <property type="entry name" value="GNAT"/>
    <property type="match status" value="1"/>
</dbReference>